<feature type="transmembrane region" description="Helical" evidence="6">
    <location>
        <begin position="253"/>
        <end position="282"/>
    </location>
</feature>
<keyword evidence="4 6" id="KW-1133">Transmembrane helix</keyword>
<keyword evidence="8" id="KW-1185">Reference proteome</keyword>
<dbReference type="Pfam" id="PF03631">
    <property type="entry name" value="Virul_fac_BrkB"/>
    <property type="match status" value="1"/>
</dbReference>
<keyword evidence="2" id="KW-1003">Cell membrane</keyword>
<dbReference type="InterPro" id="IPR017039">
    <property type="entry name" value="Virul_fac_BrkB"/>
</dbReference>
<comment type="caution">
    <text evidence="7">The sequence shown here is derived from an EMBL/GenBank/DDBJ whole genome shotgun (WGS) entry which is preliminary data.</text>
</comment>
<gene>
    <name evidence="7" type="primary">yhjD</name>
    <name evidence="7" type="ORF">GCM10023340_21350</name>
</gene>
<reference evidence="8" key="1">
    <citation type="journal article" date="2019" name="Int. J. Syst. Evol. Microbiol.">
        <title>The Global Catalogue of Microorganisms (GCM) 10K type strain sequencing project: providing services to taxonomists for standard genome sequencing and annotation.</title>
        <authorList>
            <consortium name="The Broad Institute Genomics Platform"/>
            <consortium name="The Broad Institute Genome Sequencing Center for Infectious Disease"/>
            <person name="Wu L."/>
            <person name="Ma J."/>
        </authorList>
    </citation>
    <scope>NUCLEOTIDE SEQUENCE [LARGE SCALE GENOMIC DNA]</scope>
    <source>
        <strain evidence="8">JCM 18459</strain>
    </source>
</reference>
<sequence>MASFKQRLDGARRKRPALDHVLRMQEHYGQVKANQQAGAVTYFAFLSFFPVLALAFFVVGLVANLYPDANENLTTAIDSVLPGIIGSGENQLSLDDVQEFSGLAGIIGVLGVLYAGLGWVSALREALVVVFETPALEQPSFVKGKLRDLLALAVIGSVLIVAVAVASFVSGFSSEVLDLVGLGSELSWLVKLLAIALGLAANAVLFFALFRLLAEPPAPSRSLWSGAILGAVGFEILKQLSSLLLASTQGQPAFQAFGIALILVVWINYFSRLVMYAAAWAYTSPEARAMRQGDPAEPVQGPATPDLTHLPAGAGRGAAVATAPAEPATSLAKVTEATGGQWWAKPFAAGSAVTLGLVALLRRRR</sequence>
<protein>
    <submittedName>
        <fullName evidence="7">Inner membrane protein YhjD</fullName>
    </submittedName>
</protein>
<feature type="transmembrane region" description="Helical" evidence="6">
    <location>
        <begin position="222"/>
        <end position="241"/>
    </location>
</feature>
<feature type="transmembrane region" description="Helical" evidence="6">
    <location>
        <begin position="149"/>
        <end position="169"/>
    </location>
</feature>
<dbReference type="EMBL" id="BAABKG010000002">
    <property type="protein sequence ID" value="GAA5148036.1"/>
    <property type="molecule type" value="Genomic_DNA"/>
</dbReference>
<evidence type="ECO:0000256" key="3">
    <source>
        <dbReference type="ARBA" id="ARBA00022692"/>
    </source>
</evidence>
<proteinExistence type="predicted"/>
<name>A0ABP9PKB9_9ACTN</name>
<evidence type="ECO:0000313" key="8">
    <source>
        <dbReference type="Proteomes" id="UP001500221"/>
    </source>
</evidence>
<evidence type="ECO:0000313" key="7">
    <source>
        <dbReference type="EMBL" id="GAA5148036.1"/>
    </source>
</evidence>
<dbReference type="RefSeq" id="WP_345458096.1">
    <property type="nucleotide sequence ID" value="NZ_BAABKG010000002.1"/>
</dbReference>
<keyword evidence="5 6" id="KW-0472">Membrane</keyword>
<evidence type="ECO:0000256" key="6">
    <source>
        <dbReference type="SAM" id="Phobius"/>
    </source>
</evidence>
<evidence type="ECO:0000256" key="2">
    <source>
        <dbReference type="ARBA" id="ARBA00022475"/>
    </source>
</evidence>
<accession>A0ABP9PKB9</accession>
<dbReference type="Proteomes" id="UP001500221">
    <property type="component" value="Unassembled WGS sequence"/>
</dbReference>
<dbReference type="PANTHER" id="PTHR30213">
    <property type="entry name" value="INNER MEMBRANE PROTEIN YHJD"/>
    <property type="match status" value="1"/>
</dbReference>
<keyword evidence="3 6" id="KW-0812">Transmembrane</keyword>
<feature type="transmembrane region" description="Helical" evidence="6">
    <location>
        <begin position="42"/>
        <end position="66"/>
    </location>
</feature>
<organism evidence="7 8">
    <name type="scientific">Nocardioides marinquilinus</name>
    <dbReference type="NCBI Taxonomy" id="1210400"/>
    <lineage>
        <taxon>Bacteria</taxon>
        <taxon>Bacillati</taxon>
        <taxon>Actinomycetota</taxon>
        <taxon>Actinomycetes</taxon>
        <taxon>Propionibacteriales</taxon>
        <taxon>Nocardioidaceae</taxon>
        <taxon>Nocardioides</taxon>
    </lineage>
</organism>
<evidence type="ECO:0000256" key="5">
    <source>
        <dbReference type="ARBA" id="ARBA00023136"/>
    </source>
</evidence>
<evidence type="ECO:0000256" key="4">
    <source>
        <dbReference type="ARBA" id="ARBA00022989"/>
    </source>
</evidence>
<comment type="subcellular location">
    <subcellularLocation>
        <location evidence="1">Cell membrane</location>
        <topology evidence="1">Multi-pass membrane protein</topology>
    </subcellularLocation>
</comment>
<feature type="transmembrane region" description="Helical" evidence="6">
    <location>
        <begin position="100"/>
        <end position="120"/>
    </location>
</feature>
<feature type="transmembrane region" description="Helical" evidence="6">
    <location>
        <begin position="189"/>
        <end position="210"/>
    </location>
</feature>
<evidence type="ECO:0000256" key="1">
    <source>
        <dbReference type="ARBA" id="ARBA00004651"/>
    </source>
</evidence>
<dbReference type="PANTHER" id="PTHR30213:SF1">
    <property type="entry name" value="INNER MEMBRANE PROTEIN YHJD"/>
    <property type="match status" value="1"/>
</dbReference>